<evidence type="ECO:0000259" key="7">
    <source>
        <dbReference type="Pfam" id="PF21467"/>
    </source>
</evidence>
<evidence type="ECO:0000256" key="2">
    <source>
        <dbReference type="ARBA" id="ARBA00022801"/>
    </source>
</evidence>
<accession>A0A223P2J2</accession>
<dbReference type="KEGG" id="muc:MuYL_4484"/>
<dbReference type="PRINTS" id="PR00742">
    <property type="entry name" value="GLHYDRLASE35"/>
</dbReference>
<dbReference type="Gene3D" id="3.20.20.80">
    <property type="entry name" value="Glycosidases"/>
    <property type="match status" value="1"/>
</dbReference>
<dbReference type="InterPro" id="IPR017853">
    <property type="entry name" value="GH"/>
</dbReference>
<dbReference type="Proteomes" id="UP000215002">
    <property type="component" value="Chromosome"/>
</dbReference>
<dbReference type="Gene3D" id="2.60.120.260">
    <property type="entry name" value="Galactose-binding domain-like"/>
    <property type="match status" value="3"/>
</dbReference>
<evidence type="ECO:0000256" key="5">
    <source>
        <dbReference type="SAM" id="SignalP"/>
    </source>
</evidence>
<protein>
    <submittedName>
        <fullName evidence="8">Uncharacterized protein</fullName>
    </submittedName>
</protein>
<evidence type="ECO:0000313" key="8">
    <source>
        <dbReference type="EMBL" id="ASU36369.1"/>
    </source>
</evidence>
<organism evidence="8 9">
    <name type="scientific">Mucilaginibacter xinganensis</name>
    <dbReference type="NCBI Taxonomy" id="1234841"/>
    <lineage>
        <taxon>Bacteria</taxon>
        <taxon>Pseudomonadati</taxon>
        <taxon>Bacteroidota</taxon>
        <taxon>Sphingobacteriia</taxon>
        <taxon>Sphingobacteriales</taxon>
        <taxon>Sphingobacteriaceae</taxon>
        <taxon>Mucilaginibacter</taxon>
    </lineage>
</organism>
<feature type="domain" description="Beta-galactosidase galactose-binding" evidence="7">
    <location>
        <begin position="887"/>
        <end position="950"/>
    </location>
</feature>
<evidence type="ECO:0000256" key="4">
    <source>
        <dbReference type="RuleBase" id="RU003679"/>
    </source>
</evidence>
<gene>
    <name evidence="8" type="ORF">MuYL_4484</name>
</gene>
<dbReference type="AlphaFoldDB" id="A0A223P2J2"/>
<dbReference type="InterPro" id="IPR001944">
    <property type="entry name" value="Glycoside_Hdrlase_35"/>
</dbReference>
<reference evidence="8 9" key="1">
    <citation type="submission" date="2017-08" db="EMBL/GenBank/DDBJ databases">
        <title>Complete genome sequence of Mucilaginibacter sp. strain BJC16-A31.</title>
        <authorList>
            <consortium name="Henan University of Science and Technology"/>
            <person name="You X."/>
        </authorList>
    </citation>
    <scope>NUCLEOTIDE SEQUENCE [LARGE SCALE GENOMIC DNA]</scope>
    <source>
        <strain evidence="8 9">BJC16-A31</strain>
    </source>
</reference>
<dbReference type="SUPFAM" id="SSF49785">
    <property type="entry name" value="Galactose-binding domain-like"/>
    <property type="match status" value="3"/>
</dbReference>
<sequence length="985" mass="109590">MIKRFYLFLAVLVLLACNAAVLGQTSNDHIFPASAIAKPYIDFDSKGFLVNGKRTFLVSAGLEYARVPHQLWYDRLLRLKRAGFNCVEIYTMWNFHEPLEGKFNFSGDHDLGAFLALVKKMGMYAIVRVGPYYCAEWDNGGYPIWLKFKRGLRVREDNAVFEEYVDRFFDKLLPIVFNNQINKGGAVIMVQLENEHPNGWGTIMPDNYFKRLQSKALNLGLQVPYFFSGLHHSSDPAGDGKLDDSSRPNPWFSTEFWSVWYSQYGAKPADAGVYDRRTWKIIAHGGNGYNYYMAHGGSNFGYTNNDEDAASYDYGAAVGQAGDLRPLYYTFKRAAFFAHSFKEILENSIDATASIKNITADSGLKITARSSKAGDLVFLDNPGATALKPNLRVNDINSNIRISVRPGEIYPLVHNFNINKAITIDWAFTRIYGIIKQGNTTTILVEAEQNEPVSLHFLAAGKINVPQNSTEIKITGNKVDVNGTMNGSGVAVEYSFTTGKQKIRVLAMNRTALDKTWVAEMSSSNIIISGVSYLGKAAFKNGKILADAEYPLTSKKDGPAMIYFEKGSALLLNDNQRSVSAKAIVKLSSWETKNATDAAASRYDDKKWFKSSSPLQMGADGDLTPYVWYRTRFSAPTTEKYTMQVDGGGNGTVFIDGKRAAKWKIRDGEVSFDVKKGEHTLAVFTAHDGRDKLVAYLGAINDVDQKGLSGDATLKNGGPFISTLANWYFIKAAKVDKVKQGPPVFDTSQWKKYTIGADAFDQKEGFGWFQTIIPAQREGFTKLILSFRSVDENATVFINGKQISHHEGWNTPFNVEVNDSAVLEKPMTLAVFIENYSNEGGIDQPVRINNSGDGVLLTGWKMRGGPGNPDETTGWAKLAKNRLPDGPQFYRSQFTIPAVKGQHLIWRVHTNGLSHGSVWINGYNLGRYPEKIGNDIGIYVPECWLKQGINKLVIYDEDGERPDNVRILSEQAAGRATYKLAGNIN</sequence>
<dbReference type="InterPro" id="IPR008979">
    <property type="entry name" value="Galactose-bd-like_sf"/>
</dbReference>
<dbReference type="PROSITE" id="PS51257">
    <property type="entry name" value="PROKAR_LIPOPROTEIN"/>
    <property type="match status" value="1"/>
</dbReference>
<dbReference type="GO" id="GO:0004553">
    <property type="term" value="F:hydrolase activity, hydrolyzing O-glycosyl compounds"/>
    <property type="evidence" value="ECO:0007669"/>
    <property type="project" value="InterPro"/>
</dbReference>
<dbReference type="Pfam" id="PF21467">
    <property type="entry name" value="BetaGal_gal-bd"/>
    <property type="match status" value="1"/>
</dbReference>
<evidence type="ECO:0000256" key="1">
    <source>
        <dbReference type="ARBA" id="ARBA00009809"/>
    </source>
</evidence>
<dbReference type="SUPFAM" id="SSF51445">
    <property type="entry name" value="(Trans)glycosidases"/>
    <property type="match status" value="1"/>
</dbReference>
<evidence type="ECO:0000313" key="9">
    <source>
        <dbReference type="Proteomes" id="UP000215002"/>
    </source>
</evidence>
<feature type="chain" id="PRO_5012443150" evidence="5">
    <location>
        <begin position="20"/>
        <end position="985"/>
    </location>
</feature>
<dbReference type="Pfam" id="PF01301">
    <property type="entry name" value="Glyco_hydro_35"/>
    <property type="match status" value="1"/>
</dbReference>
<dbReference type="EMBL" id="CP022743">
    <property type="protein sequence ID" value="ASU36369.1"/>
    <property type="molecule type" value="Genomic_DNA"/>
</dbReference>
<comment type="similarity">
    <text evidence="1 4">Belongs to the glycosyl hydrolase 35 family.</text>
</comment>
<keyword evidence="2" id="KW-0378">Hydrolase</keyword>
<feature type="domain" description="Glycoside hydrolase 35 catalytic" evidence="6">
    <location>
        <begin position="48"/>
        <end position="333"/>
    </location>
</feature>
<evidence type="ECO:0000259" key="6">
    <source>
        <dbReference type="Pfam" id="PF01301"/>
    </source>
</evidence>
<feature type="signal peptide" evidence="5">
    <location>
        <begin position="1"/>
        <end position="19"/>
    </location>
</feature>
<dbReference type="GO" id="GO:0005975">
    <property type="term" value="P:carbohydrate metabolic process"/>
    <property type="evidence" value="ECO:0007669"/>
    <property type="project" value="InterPro"/>
</dbReference>
<keyword evidence="5" id="KW-0732">Signal</keyword>
<name>A0A223P2J2_9SPHI</name>
<dbReference type="InterPro" id="IPR031330">
    <property type="entry name" value="Gly_Hdrlase_35_cat"/>
</dbReference>
<dbReference type="OrthoDB" id="703126at2"/>
<dbReference type="PANTHER" id="PTHR23421">
    <property type="entry name" value="BETA-GALACTOSIDASE RELATED"/>
    <property type="match status" value="1"/>
</dbReference>
<proteinExistence type="inferred from homology"/>
<keyword evidence="9" id="KW-1185">Reference proteome</keyword>
<keyword evidence="3" id="KW-0326">Glycosidase</keyword>
<dbReference type="RefSeq" id="WP_094572398.1">
    <property type="nucleotide sequence ID" value="NZ_CP022743.1"/>
</dbReference>
<dbReference type="InterPro" id="IPR048913">
    <property type="entry name" value="BetaGal_gal-bd"/>
</dbReference>
<evidence type="ECO:0000256" key="3">
    <source>
        <dbReference type="ARBA" id="ARBA00023295"/>
    </source>
</evidence>